<keyword evidence="5 8" id="KW-0812">Transmembrane</keyword>
<dbReference type="GO" id="GO:0009103">
    <property type="term" value="P:lipopolysaccharide biosynthetic process"/>
    <property type="evidence" value="ECO:0007669"/>
    <property type="project" value="UniProtKB-ARBA"/>
</dbReference>
<dbReference type="GO" id="GO:0010041">
    <property type="term" value="P:response to iron(III) ion"/>
    <property type="evidence" value="ECO:0007669"/>
    <property type="project" value="TreeGrafter"/>
</dbReference>
<dbReference type="PANTHER" id="PTHR33908">
    <property type="entry name" value="MANNOSYLTRANSFERASE YKCB-RELATED"/>
    <property type="match status" value="1"/>
</dbReference>
<comment type="subcellular location">
    <subcellularLocation>
        <location evidence="1">Cell membrane</location>
        <topology evidence="1">Multi-pass membrane protein</topology>
    </subcellularLocation>
</comment>
<dbReference type="PROSITE" id="PS51257">
    <property type="entry name" value="PROKAR_LIPOPROTEIN"/>
    <property type="match status" value="1"/>
</dbReference>
<feature type="transmembrane region" description="Helical" evidence="8">
    <location>
        <begin position="371"/>
        <end position="392"/>
    </location>
</feature>
<dbReference type="InterPro" id="IPR038731">
    <property type="entry name" value="RgtA/B/C-like"/>
</dbReference>
<evidence type="ECO:0000256" key="1">
    <source>
        <dbReference type="ARBA" id="ARBA00004651"/>
    </source>
</evidence>
<evidence type="ECO:0000259" key="9">
    <source>
        <dbReference type="Pfam" id="PF13231"/>
    </source>
</evidence>
<dbReference type="AlphaFoldDB" id="B2RLA1"/>
<feature type="transmembrane region" description="Helical" evidence="8">
    <location>
        <begin position="337"/>
        <end position="359"/>
    </location>
</feature>
<feature type="transmembrane region" description="Helical" evidence="8">
    <location>
        <begin position="314"/>
        <end position="331"/>
    </location>
</feature>
<dbReference type="EMBL" id="AP009380">
    <property type="protein sequence ID" value="BAG34146.1"/>
    <property type="molecule type" value="Genomic_DNA"/>
</dbReference>
<feature type="transmembrane region" description="Helical" evidence="8">
    <location>
        <begin position="290"/>
        <end position="307"/>
    </location>
</feature>
<organism evidence="10 11">
    <name type="scientific">Porphyromonas gingivalis (strain ATCC 33277 / DSM 20709 / CIP 103683 / JCM 12257 / NCTC 11834 / 2561)</name>
    <dbReference type="NCBI Taxonomy" id="431947"/>
    <lineage>
        <taxon>Bacteria</taxon>
        <taxon>Pseudomonadati</taxon>
        <taxon>Bacteroidota</taxon>
        <taxon>Bacteroidia</taxon>
        <taxon>Bacteroidales</taxon>
        <taxon>Porphyromonadaceae</taxon>
        <taxon>Porphyromonas</taxon>
    </lineage>
</organism>
<keyword evidence="6 8" id="KW-1133">Transmembrane helix</keyword>
<feature type="transmembrane region" description="Helical" evidence="8">
    <location>
        <begin position="12"/>
        <end position="33"/>
    </location>
</feature>
<evidence type="ECO:0000313" key="10">
    <source>
        <dbReference type="EMBL" id="BAG34146.1"/>
    </source>
</evidence>
<feature type="transmembrane region" description="Helical" evidence="8">
    <location>
        <begin position="153"/>
        <end position="173"/>
    </location>
</feature>
<dbReference type="InterPro" id="IPR050297">
    <property type="entry name" value="LipidA_mod_glycosyltrf_83"/>
</dbReference>
<evidence type="ECO:0000256" key="8">
    <source>
        <dbReference type="SAM" id="Phobius"/>
    </source>
</evidence>
<feature type="transmembrane region" description="Helical" evidence="8">
    <location>
        <begin position="96"/>
        <end position="115"/>
    </location>
</feature>
<dbReference type="HOGENOM" id="CLU_540642_0_0_10"/>
<dbReference type="Pfam" id="PF13231">
    <property type="entry name" value="PMT_2"/>
    <property type="match status" value="1"/>
</dbReference>
<feature type="transmembrane region" description="Helical" evidence="8">
    <location>
        <begin position="185"/>
        <end position="217"/>
    </location>
</feature>
<dbReference type="OrthoDB" id="8353433at2"/>
<dbReference type="KEGG" id="pgn:PGN_1627"/>
<evidence type="ECO:0000256" key="5">
    <source>
        <dbReference type="ARBA" id="ARBA00022692"/>
    </source>
</evidence>
<evidence type="ECO:0000256" key="7">
    <source>
        <dbReference type="ARBA" id="ARBA00023136"/>
    </source>
</evidence>
<keyword evidence="7 8" id="KW-0472">Membrane</keyword>
<feature type="transmembrane region" description="Helical" evidence="8">
    <location>
        <begin position="121"/>
        <end position="141"/>
    </location>
</feature>
<reference evidence="10 11" key="1">
    <citation type="journal article" date="2008" name="DNA Res.">
        <title>Determination of the genome sequence of Porphyromonas gingivalis strain ATCC 33277 and genomic comparison with strain W83 revealed extensive genome rearrangements in P. gingivalis.</title>
        <authorList>
            <person name="Naito M."/>
            <person name="Hirakawa H."/>
            <person name="Yamashita A."/>
            <person name="Ohara N."/>
            <person name="Shoji M."/>
            <person name="Yukitake H."/>
            <person name="Nakayama K."/>
            <person name="Toh H."/>
            <person name="Yoshimura F."/>
            <person name="Kuhara S."/>
            <person name="Hattori M."/>
            <person name="Hayashi T."/>
            <person name="Nakayama K."/>
        </authorList>
    </citation>
    <scope>NUCLEOTIDE SEQUENCE [LARGE SCALE GENOMIC DNA]</scope>
    <source>
        <strain evidence="11">ATCC 33277 / DSM 20709 / CIP 103683 / JCM 12257 / NCTC 11834 / 2561</strain>
    </source>
</reference>
<evidence type="ECO:0000256" key="2">
    <source>
        <dbReference type="ARBA" id="ARBA00022475"/>
    </source>
</evidence>
<dbReference type="PANTHER" id="PTHR33908:SF3">
    <property type="entry name" value="UNDECAPRENYL PHOSPHATE-ALPHA-4-AMINO-4-DEOXY-L-ARABINOSE ARABINOSYL TRANSFERASE"/>
    <property type="match status" value="1"/>
</dbReference>
<accession>B2RLA1</accession>
<dbReference type="GO" id="GO:0016763">
    <property type="term" value="F:pentosyltransferase activity"/>
    <property type="evidence" value="ECO:0007669"/>
    <property type="project" value="TreeGrafter"/>
</dbReference>
<keyword evidence="4 10" id="KW-0808">Transferase</keyword>
<evidence type="ECO:0000313" key="11">
    <source>
        <dbReference type="Proteomes" id="UP000008842"/>
    </source>
</evidence>
<dbReference type="BioCyc" id="PGIN431947:G1G2V-1829-MONOMER"/>
<dbReference type="Proteomes" id="UP000008842">
    <property type="component" value="Chromosome"/>
</dbReference>
<keyword evidence="3" id="KW-0328">Glycosyltransferase</keyword>
<protein>
    <submittedName>
        <fullName evidence="10">Probable 4-amino-4-deoxy-L-arabinose transferase</fullName>
    </submittedName>
</protein>
<evidence type="ECO:0000256" key="4">
    <source>
        <dbReference type="ARBA" id="ARBA00022679"/>
    </source>
</evidence>
<feature type="transmembrane region" description="Helical" evidence="8">
    <location>
        <begin position="229"/>
        <end position="246"/>
    </location>
</feature>
<name>B2RLA1_PORG3</name>
<evidence type="ECO:0000256" key="3">
    <source>
        <dbReference type="ARBA" id="ARBA00022676"/>
    </source>
</evidence>
<sequence length="504" mass="58273">MKLSFQKKKAFSQTITSLIILVVLFLSCIPYFCKLDSLPIQLWDESRVSMNALCMYYNGDWGMTYYLDEPDMWNTKPPLLVWLQVIFMKLLGPGELAIRLPSALAAVATGILLFWTARKVYGNNLSGVIAAFILSTTPLFVNAHGMRTGDYDSLLLFWVSAFIFCSFFCSQAYRHERIKEAHRYLYIASLALSLAVLTKGVQALIVVPAVLAFVIFYGGPRRILKDKHLYFAFLLFVLIAGAWYLGREIKSAGYLQAIWENELGGRYFDSDSLLNRKSGYFYPTYLWEEYRWGTAIFGGCLLYAVLYGRKRSRVFALYLALCIVFYLSILSMSVTKIWWYMLPIIPPMTLIIAGIGVPVMYRLKKLYRPAVIAPVSLLLVVFFFAIPFAGIMKKIQTHESQDDLSNYLRRLTEIEDEKEIRTNPLILVYGEEYYQRAPLAFYVLQLQKRGIEVEYKKREELESGDFVCVAEQWAQEYVDARYRYEEVGREGKDIKFLRILGHRE</sequence>
<dbReference type="GO" id="GO:0005886">
    <property type="term" value="C:plasma membrane"/>
    <property type="evidence" value="ECO:0007669"/>
    <property type="project" value="UniProtKB-SubCell"/>
</dbReference>
<proteinExistence type="predicted"/>
<dbReference type="CAZy" id="GT83">
    <property type="family name" value="Glycosyltransferase Family 83"/>
</dbReference>
<keyword evidence="2" id="KW-1003">Cell membrane</keyword>
<gene>
    <name evidence="10" type="ordered locus">PGN_1627</name>
</gene>
<dbReference type="eggNOG" id="COG1807">
    <property type="taxonomic scope" value="Bacteria"/>
</dbReference>
<evidence type="ECO:0000256" key="6">
    <source>
        <dbReference type="ARBA" id="ARBA00022989"/>
    </source>
</evidence>
<feature type="domain" description="Glycosyltransferase RgtA/B/C/D-like" evidence="9">
    <location>
        <begin position="76"/>
        <end position="239"/>
    </location>
</feature>